<sequence>MKASTINLVLMAMVCVFVVLIIASSLPKASVAEPVAIATSTRPGWSVYTNKRYNFTFEYPVGYRVEERVGGFFVISAPDERVPQSGISIDIRSQGLFVTYPGALEQVERALTVSSDTNIGDWRVFTGTGKEGMISGIEFKQAVMRIASGAIVAETINREPYKSIFDDVVGSFKLVR</sequence>
<dbReference type="Proteomes" id="UP000177652">
    <property type="component" value="Unassembled WGS sequence"/>
</dbReference>
<protein>
    <submittedName>
        <fullName evidence="1">Uncharacterized protein</fullName>
    </submittedName>
</protein>
<proteinExistence type="predicted"/>
<evidence type="ECO:0000313" key="1">
    <source>
        <dbReference type="EMBL" id="OGG65332.1"/>
    </source>
</evidence>
<organism evidence="1 2">
    <name type="scientific">Candidatus Kaiserbacteria bacterium RIFCSPHIGHO2_02_FULL_55_20</name>
    <dbReference type="NCBI Taxonomy" id="1798497"/>
    <lineage>
        <taxon>Bacteria</taxon>
        <taxon>Candidatus Kaiseribacteriota</taxon>
    </lineage>
</organism>
<accession>A0A1F6DWC9</accession>
<name>A0A1F6DWC9_9BACT</name>
<dbReference type="AlphaFoldDB" id="A0A1F6DWC9"/>
<dbReference type="EMBL" id="MFLK01000052">
    <property type="protein sequence ID" value="OGG65332.1"/>
    <property type="molecule type" value="Genomic_DNA"/>
</dbReference>
<gene>
    <name evidence="1" type="ORF">A3D71_04605</name>
</gene>
<evidence type="ECO:0000313" key="2">
    <source>
        <dbReference type="Proteomes" id="UP000177652"/>
    </source>
</evidence>
<comment type="caution">
    <text evidence="1">The sequence shown here is derived from an EMBL/GenBank/DDBJ whole genome shotgun (WGS) entry which is preliminary data.</text>
</comment>
<reference evidence="1 2" key="1">
    <citation type="journal article" date="2016" name="Nat. Commun.">
        <title>Thousands of microbial genomes shed light on interconnected biogeochemical processes in an aquifer system.</title>
        <authorList>
            <person name="Anantharaman K."/>
            <person name="Brown C.T."/>
            <person name="Hug L.A."/>
            <person name="Sharon I."/>
            <person name="Castelle C.J."/>
            <person name="Probst A.J."/>
            <person name="Thomas B.C."/>
            <person name="Singh A."/>
            <person name="Wilkins M.J."/>
            <person name="Karaoz U."/>
            <person name="Brodie E.L."/>
            <person name="Williams K.H."/>
            <person name="Hubbard S.S."/>
            <person name="Banfield J.F."/>
        </authorList>
    </citation>
    <scope>NUCLEOTIDE SEQUENCE [LARGE SCALE GENOMIC DNA]</scope>
</reference>